<dbReference type="Gene3D" id="1.10.10.60">
    <property type="entry name" value="Homeodomain-like"/>
    <property type="match status" value="1"/>
</dbReference>
<evidence type="ECO:0000313" key="6">
    <source>
        <dbReference type="Proteomes" id="UP000656042"/>
    </source>
</evidence>
<evidence type="ECO:0000256" key="3">
    <source>
        <dbReference type="ARBA" id="ARBA00023163"/>
    </source>
</evidence>
<dbReference type="EMBL" id="BMMX01000009">
    <property type="protein sequence ID" value="GGK91705.1"/>
    <property type="molecule type" value="Genomic_DNA"/>
</dbReference>
<reference evidence="5" key="1">
    <citation type="journal article" date="2014" name="Int. J. Syst. Evol. Microbiol.">
        <title>Complete genome sequence of Corynebacterium casei LMG S-19264T (=DSM 44701T), isolated from a smear-ripened cheese.</title>
        <authorList>
            <consortium name="US DOE Joint Genome Institute (JGI-PGF)"/>
            <person name="Walter F."/>
            <person name="Albersmeier A."/>
            <person name="Kalinowski J."/>
            <person name="Ruckert C."/>
        </authorList>
    </citation>
    <scope>NUCLEOTIDE SEQUENCE</scope>
    <source>
        <strain evidence="5">CGMCC 4.7299</strain>
    </source>
</reference>
<dbReference type="GO" id="GO:0003700">
    <property type="term" value="F:DNA-binding transcription factor activity"/>
    <property type="evidence" value="ECO:0007669"/>
    <property type="project" value="InterPro"/>
</dbReference>
<dbReference type="SUPFAM" id="SSF46689">
    <property type="entry name" value="Homeodomain-like"/>
    <property type="match status" value="1"/>
</dbReference>
<keyword evidence="3" id="KW-0804">Transcription</keyword>
<sequence>MELVHSVPLRRQPGPCATLVAAARPALRPYVLGYAGFAAHGALPVPHRVLPLNLTTLVIDLRGGARLVTGPRVTAATDPGATWSSGVSVGLTPAGTRALLGVAMSELAGDGVPLADVLGRRDAELAERLHAARDWPSQRTVLDETLTSMLTGSGPPALVTAAWWALQRHGGPDRPGAVAARLGVSRRHLEKSLHRHVGLTPGAVARVARFQRAVGLLARRTGLAGTAAACGYADQSHFTRDVRRMAGVTPAQLFATVQYRRSPSR</sequence>
<evidence type="ECO:0000256" key="2">
    <source>
        <dbReference type="ARBA" id="ARBA00023125"/>
    </source>
</evidence>
<name>A0A8J3BYC0_9ACTN</name>
<dbReference type="RefSeq" id="WP_189079526.1">
    <property type="nucleotide sequence ID" value="NZ_BMMX01000009.1"/>
</dbReference>
<protein>
    <recommendedName>
        <fullName evidence="4">HTH araC/xylS-type domain-containing protein</fullName>
    </recommendedName>
</protein>
<dbReference type="PROSITE" id="PS01124">
    <property type="entry name" value="HTH_ARAC_FAMILY_2"/>
    <property type="match status" value="1"/>
</dbReference>
<keyword evidence="1" id="KW-0805">Transcription regulation</keyword>
<dbReference type="InterPro" id="IPR009057">
    <property type="entry name" value="Homeodomain-like_sf"/>
</dbReference>
<keyword evidence="2" id="KW-0238">DNA-binding</keyword>
<dbReference type="PANTHER" id="PTHR46796:SF15">
    <property type="entry name" value="BLL1074 PROTEIN"/>
    <property type="match status" value="1"/>
</dbReference>
<organism evidence="5 6">
    <name type="scientific">Mangrovihabitans endophyticus</name>
    <dbReference type="NCBI Taxonomy" id="1751298"/>
    <lineage>
        <taxon>Bacteria</taxon>
        <taxon>Bacillati</taxon>
        <taxon>Actinomycetota</taxon>
        <taxon>Actinomycetes</taxon>
        <taxon>Micromonosporales</taxon>
        <taxon>Micromonosporaceae</taxon>
        <taxon>Mangrovihabitans</taxon>
    </lineage>
</organism>
<feature type="domain" description="HTH araC/xylS-type" evidence="4">
    <location>
        <begin position="178"/>
        <end position="256"/>
    </location>
</feature>
<proteinExistence type="predicted"/>
<accession>A0A8J3BYC0</accession>
<dbReference type="SMART" id="SM00342">
    <property type="entry name" value="HTH_ARAC"/>
    <property type="match status" value="1"/>
</dbReference>
<comment type="caution">
    <text evidence="5">The sequence shown here is derived from an EMBL/GenBank/DDBJ whole genome shotgun (WGS) entry which is preliminary data.</text>
</comment>
<gene>
    <name evidence="5" type="ORF">GCM10012284_27010</name>
</gene>
<dbReference type="AlphaFoldDB" id="A0A8J3BYC0"/>
<dbReference type="Pfam" id="PF12833">
    <property type="entry name" value="HTH_18"/>
    <property type="match status" value="1"/>
</dbReference>
<dbReference type="PANTHER" id="PTHR46796">
    <property type="entry name" value="HTH-TYPE TRANSCRIPTIONAL ACTIVATOR RHAS-RELATED"/>
    <property type="match status" value="1"/>
</dbReference>
<dbReference type="InterPro" id="IPR018060">
    <property type="entry name" value="HTH_AraC"/>
</dbReference>
<dbReference type="Proteomes" id="UP000656042">
    <property type="component" value="Unassembled WGS sequence"/>
</dbReference>
<reference evidence="5" key="2">
    <citation type="submission" date="2020-09" db="EMBL/GenBank/DDBJ databases">
        <authorList>
            <person name="Sun Q."/>
            <person name="Zhou Y."/>
        </authorList>
    </citation>
    <scope>NUCLEOTIDE SEQUENCE</scope>
    <source>
        <strain evidence="5">CGMCC 4.7299</strain>
    </source>
</reference>
<evidence type="ECO:0000256" key="1">
    <source>
        <dbReference type="ARBA" id="ARBA00023015"/>
    </source>
</evidence>
<dbReference type="InterPro" id="IPR050204">
    <property type="entry name" value="AraC_XylS_family_regulators"/>
</dbReference>
<evidence type="ECO:0000259" key="4">
    <source>
        <dbReference type="PROSITE" id="PS01124"/>
    </source>
</evidence>
<dbReference type="GO" id="GO:0043565">
    <property type="term" value="F:sequence-specific DNA binding"/>
    <property type="evidence" value="ECO:0007669"/>
    <property type="project" value="InterPro"/>
</dbReference>
<keyword evidence="6" id="KW-1185">Reference proteome</keyword>
<evidence type="ECO:0000313" key="5">
    <source>
        <dbReference type="EMBL" id="GGK91705.1"/>
    </source>
</evidence>